<dbReference type="InterPro" id="IPR000182">
    <property type="entry name" value="GNAT_dom"/>
</dbReference>
<dbReference type="SUPFAM" id="SSF55729">
    <property type="entry name" value="Acyl-CoA N-acyltransferases (Nat)"/>
    <property type="match status" value="1"/>
</dbReference>
<organism evidence="2 3">
    <name type="scientific">Planosporangium mesophilum</name>
    <dbReference type="NCBI Taxonomy" id="689768"/>
    <lineage>
        <taxon>Bacteria</taxon>
        <taxon>Bacillati</taxon>
        <taxon>Actinomycetota</taxon>
        <taxon>Actinomycetes</taxon>
        <taxon>Micromonosporales</taxon>
        <taxon>Micromonosporaceae</taxon>
        <taxon>Planosporangium</taxon>
    </lineage>
</organism>
<dbReference type="CDD" id="cd04301">
    <property type="entry name" value="NAT_SF"/>
    <property type="match status" value="1"/>
</dbReference>
<dbReference type="Gene3D" id="3.40.630.30">
    <property type="match status" value="1"/>
</dbReference>
<dbReference type="InterPro" id="IPR038764">
    <property type="entry name" value="GNAT_N_AcTrfase_prd"/>
</dbReference>
<dbReference type="PANTHER" id="PTHR41700:SF1">
    <property type="entry name" value="N-ACETYLTRANSFERASE DOMAIN-CONTAINING PROTEIN"/>
    <property type="match status" value="1"/>
</dbReference>
<evidence type="ECO:0000313" key="2">
    <source>
        <dbReference type="EMBL" id="GII24079.1"/>
    </source>
</evidence>
<reference evidence="2" key="1">
    <citation type="submission" date="2021-01" db="EMBL/GenBank/DDBJ databases">
        <title>Whole genome shotgun sequence of Planosporangium mesophilum NBRC 109066.</title>
        <authorList>
            <person name="Komaki H."/>
            <person name="Tamura T."/>
        </authorList>
    </citation>
    <scope>NUCLEOTIDE SEQUENCE</scope>
    <source>
        <strain evidence="2">NBRC 109066</strain>
    </source>
</reference>
<accession>A0A8J3X276</accession>
<dbReference type="GO" id="GO:0016747">
    <property type="term" value="F:acyltransferase activity, transferring groups other than amino-acyl groups"/>
    <property type="evidence" value="ECO:0007669"/>
    <property type="project" value="InterPro"/>
</dbReference>
<keyword evidence="3" id="KW-1185">Reference proteome</keyword>
<dbReference type="Pfam" id="PF00583">
    <property type="entry name" value="Acetyltransf_1"/>
    <property type="match status" value="1"/>
</dbReference>
<gene>
    <name evidence="2" type="ORF">Pme01_36760</name>
</gene>
<dbReference type="PROSITE" id="PS51186">
    <property type="entry name" value="GNAT"/>
    <property type="match status" value="1"/>
</dbReference>
<evidence type="ECO:0000259" key="1">
    <source>
        <dbReference type="PROSITE" id="PS51186"/>
    </source>
</evidence>
<proteinExistence type="predicted"/>
<dbReference type="Proteomes" id="UP000599074">
    <property type="component" value="Unassembled WGS sequence"/>
</dbReference>
<protein>
    <recommendedName>
        <fullName evidence="1">N-acetyltransferase domain-containing protein</fullName>
    </recommendedName>
</protein>
<feature type="domain" description="N-acetyltransferase" evidence="1">
    <location>
        <begin position="1"/>
        <end position="144"/>
    </location>
</feature>
<dbReference type="AlphaFoldDB" id="A0A8J3X276"/>
<evidence type="ECO:0000313" key="3">
    <source>
        <dbReference type="Proteomes" id="UP000599074"/>
    </source>
</evidence>
<dbReference type="InterPro" id="IPR016181">
    <property type="entry name" value="Acyl_CoA_acyltransferase"/>
</dbReference>
<dbReference type="EMBL" id="BOON01000033">
    <property type="protein sequence ID" value="GII24079.1"/>
    <property type="molecule type" value="Genomic_DNA"/>
</dbReference>
<name>A0A8J3X276_9ACTN</name>
<dbReference type="PANTHER" id="PTHR41700">
    <property type="entry name" value="GCN5-RELATED N-ACETYLTRANSFERASE"/>
    <property type="match status" value="1"/>
</dbReference>
<sequence length="249" mass="27643">MRGVTDRVELEDVSALFRRVWGAAHPVVPFSLLRALSHAGGMVLGAYHDGRLVGAAVGFLGGDPARPYVHSHIVGVDAGWQGRGVGTGLKLEQRRWCLDRGIDRITWTFDPLIRRNAVFNLARLGAAGVDYLPDFYGPMDDRYNAGMLTDRVLVEWDLTAAPSPAGQRPHRCLLDADERRWPRLDPAHHAPPDGTDVWVRVPADVHQERGLAREWRDALRSVMEPALAAGYRWTGVTDAGWYVLTKEPS</sequence>
<comment type="caution">
    <text evidence="2">The sequence shown here is derived from an EMBL/GenBank/DDBJ whole genome shotgun (WGS) entry which is preliminary data.</text>
</comment>